<dbReference type="CDD" id="cd02440">
    <property type="entry name" value="AdoMet_MTases"/>
    <property type="match status" value="1"/>
</dbReference>
<dbReference type="Pfam" id="PF08241">
    <property type="entry name" value="Methyltransf_11"/>
    <property type="match status" value="1"/>
</dbReference>
<dbReference type="RefSeq" id="WP_148594591.1">
    <property type="nucleotide sequence ID" value="NZ_CP042997.1"/>
</dbReference>
<protein>
    <recommendedName>
        <fullName evidence="1">Methyltransferase type 11 domain-containing protein</fullName>
    </recommendedName>
</protein>
<evidence type="ECO:0000259" key="1">
    <source>
        <dbReference type="Pfam" id="PF08241"/>
    </source>
</evidence>
<feature type="domain" description="Methyltransferase type 11" evidence="1">
    <location>
        <begin position="43"/>
        <end position="131"/>
    </location>
</feature>
<evidence type="ECO:0000313" key="2">
    <source>
        <dbReference type="EMBL" id="QEH34705.1"/>
    </source>
</evidence>
<sequence>MAHHFTDLFSGHADRYEAHRPTYPDELFAYLAGLAPSRELAWDCATGNGQAAIGLAAHFDRVVATDASARQLAEANDHPKVEYVQAPAERAPLADASVDLVAVALALHWFDVDRFYGEVRRVVRPGGVLACWTYSLQSVSPSVDAALHELYAGVLGPYWAPQIRHIESGYRSLPFPFEEIEPRPFRIVRRWDMAQYAAFVDTWSASQAYRRANGHDPMDQVRDAMAAAWGDPGEAREVTWDLRLRIGRVV</sequence>
<dbReference type="GO" id="GO:0008757">
    <property type="term" value="F:S-adenosylmethionine-dependent methyltransferase activity"/>
    <property type="evidence" value="ECO:0007669"/>
    <property type="project" value="InterPro"/>
</dbReference>
<proteinExistence type="predicted"/>
<dbReference type="Gene3D" id="3.40.50.150">
    <property type="entry name" value="Vaccinia Virus protein VP39"/>
    <property type="match status" value="1"/>
</dbReference>
<gene>
    <name evidence="2" type="ORF">OJF2_32470</name>
</gene>
<accession>A0A5B9W3P3</accession>
<name>A0A5B9W3P3_9BACT</name>
<dbReference type="Proteomes" id="UP000324233">
    <property type="component" value="Chromosome"/>
</dbReference>
<dbReference type="AlphaFoldDB" id="A0A5B9W3P3"/>
<dbReference type="InterPro" id="IPR029063">
    <property type="entry name" value="SAM-dependent_MTases_sf"/>
</dbReference>
<dbReference type="PANTHER" id="PTHR45180:SF1">
    <property type="entry name" value="OS01G0307686 PROTEIN"/>
    <property type="match status" value="1"/>
</dbReference>
<dbReference type="OrthoDB" id="9797252at2"/>
<keyword evidence="3" id="KW-1185">Reference proteome</keyword>
<evidence type="ECO:0000313" key="3">
    <source>
        <dbReference type="Proteomes" id="UP000324233"/>
    </source>
</evidence>
<dbReference type="SUPFAM" id="SSF53335">
    <property type="entry name" value="S-adenosyl-L-methionine-dependent methyltransferases"/>
    <property type="match status" value="1"/>
</dbReference>
<dbReference type="InterPro" id="IPR013216">
    <property type="entry name" value="Methyltransf_11"/>
</dbReference>
<dbReference type="KEGG" id="agv:OJF2_32470"/>
<organism evidence="2 3">
    <name type="scientific">Aquisphaera giovannonii</name>
    <dbReference type="NCBI Taxonomy" id="406548"/>
    <lineage>
        <taxon>Bacteria</taxon>
        <taxon>Pseudomonadati</taxon>
        <taxon>Planctomycetota</taxon>
        <taxon>Planctomycetia</taxon>
        <taxon>Isosphaerales</taxon>
        <taxon>Isosphaeraceae</taxon>
        <taxon>Aquisphaera</taxon>
    </lineage>
</organism>
<reference evidence="2 3" key="1">
    <citation type="submission" date="2019-08" db="EMBL/GenBank/DDBJ databases">
        <title>Deep-cultivation of Planctomycetes and their phenomic and genomic characterization uncovers novel biology.</title>
        <authorList>
            <person name="Wiegand S."/>
            <person name="Jogler M."/>
            <person name="Boedeker C."/>
            <person name="Pinto D."/>
            <person name="Vollmers J."/>
            <person name="Rivas-Marin E."/>
            <person name="Kohn T."/>
            <person name="Peeters S.H."/>
            <person name="Heuer A."/>
            <person name="Rast P."/>
            <person name="Oberbeckmann S."/>
            <person name="Bunk B."/>
            <person name="Jeske O."/>
            <person name="Meyerdierks A."/>
            <person name="Storesund J.E."/>
            <person name="Kallscheuer N."/>
            <person name="Luecker S."/>
            <person name="Lage O.M."/>
            <person name="Pohl T."/>
            <person name="Merkel B.J."/>
            <person name="Hornburger P."/>
            <person name="Mueller R.-W."/>
            <person name="Bruemmer F."/>
            <person name="Labrenz M."/>
            <person name="Spormann A.M."/>
            <person name="Op den Camp H."/>
            <person name="Overmann J."/>
            <person name="Amann R."/>
            <person name="Jetten M.S.M."/>
            <person name="Mascher T."/>
            <person name="Medema M.H."/>
            <person name="Devos D.P."/>
            <person name="Kaster A.-K."/>
            <person name="Ovreas L."/>
            <person name="Rohde M."/>
            <person name="Galperin M.Y."/>
            <person name="Jogler C."/>
        </authorList>
    </citation>
    <scope>NUCLEOTIDE SEQUENCE [LARGE SCALE GENOMIC DNA]</scope>
    <source>
        <strain evidence="2 3">OJF2</strain>
    </source>
</reference>
<dbReference type="PANTHER" id="PTHR45180">
    <property type="entry name" value="OS01G0307686 PROTEIN"/>
    <property type="match status" value="1"/>
</dbReference>
<dbReference type="EMBL" id="CP042997">
    <property type="protein sequence ID" value="QEH34705.1"/>
    <property type="molecule type" value="Genomic_DNA"/>
</dbReference>